<dbReference type="PROSITE" id="PS50011">
    <property type="entry name" value="PROTEIN_KINASE_DOM"/>
    <property type="match status" value="1"/>
</dbReference>
<dbReference type="SMART" id="SM00220">
    <property type="entry name" value="S_TKc"/>
    <property type="match status" value="1"/>
</dbReference>
<reference evidence="3 4" key="1">
    <citation type="journal article" date="2017" name="Int. J. Parasitol.">
        <title>The genome of the protozoan parasite Cystoisospora suis and a reverse vaccinology approach to identify vaccine candidates.</title>
        <authorList>
            <person name="Palmieri N."/>
            <person name="Shrestha A."/>
            <person name="Ruttkowski B."/>
            <person name="Beck T."/>
            <person name="Vogl C."/>
            <person name="Tomley F."/>
            <person name="Blake D.P."/>
            <person name="Joachim A."/>
        </authorList>
    </citation>
    <scope>NUCLEOTIDE SEQUENCE [LARGE SCALE GENOMIC DNA]</scope>
    <source>
        <strain evidence="3 4">Wien I</strain>
    </source>
</reference>
<dbReference type="GO" id="GO:0005524">
    <property type="term" value="F:ATP binding"/>
    <property type="evidence" value="ECO:0007669"/>
    <property type="project" value="InterPro"/>
</dbReference>
<feature type="compositionally biased region" description="Basic and acidic residues" evidence="1">
    <location>
        <begin position="365"/>
        <end position="378"/>
    </location>
</feature>
<evidence type="ECO:0000259" key="2">
    <source>
        <dbReference type="PROSITE" id="PS50011"/>
    </source>
</evidence>
<gene>
    <name evidence="3" type="ORF">CSUI_005977</name>
</gene>
<feature type="region of interest" description="Disordered" evidence="1">
    <location>
        <begin position="238"/>
        <end position="260"/>
    </location>
</feature>
<name>A0A2C6KI62_9APIC</name>
<keyword evidence="3" id="KW-0808">Transferase</keyword>
<dbReference type="AlphaFoldDB" id="A0A2C6KI62"/>
<dbReference type="GO" id="GO:0004672">
    <property type="term" value="F:protein kinase activity"/>
    <property type="evidence" value="ECO:0007669"/>
    <property type="project" value="InterPro"/>
</dbReference>
<dbReference type="OrthoDB" id="10252354at2759"/>
<protein>
    <submittedName>
        <fullName evidence="3">Rhoptry kinase family protein rop11 (Incomplete catalytic triad)</fullName>
    </submittedName>
</protein>
<dbReference type="InterPro" id="IPR011009">
    <property type="entry name" value="Kinase-like_dom_sf"/>
</dbReference>
<dbReference type="Proteomes" id="UP000221165">
    <property type="component" value="Unassembled WGS sequence"/>
</dbReference>
<evidence type="ECO:0000313" key="4">
    <source>
        <dbReference type="Proteomes" id="UP000221165"/>
    </source>
</evidence>
<evidence type="ECO:0000313" key="3">
    <source>
        <dbReference type="EMBL" id="PHJ20190.1"/>
    </source>
</evidence>
<feature type="domain" description="Protein kinase" evidence="2">
    <location>
        <begin position="268"/>
        <end position="719"/>
    </location>
</feature>
<dbReference type="SUPFAM" id="SSF56112">
    <property type="entry name" value="Protein kinase-like (PK-like)"/>
    <property type="match status" value="1"/>
</dbReference>
<comment type="caution">
    <text evidence="3">The sequence shown here is derived from an EMBL/GenBank/DDBJ whole genome shotgun (WGS) entry which is preliminary data.</text>
</comment>
<organism evidence="3 4">
    <name type="scientific">Cystoisospora suis</name>
    <dbReference type="NCBI Taxonomy" id="483139"/>
    <lineage>
        <taxon>Eukaryota</taxon>
        <taxon>Sar</taxon>
        <taxon>Alveolata</taxon>
        <taxon>Apicomplexa</taxon>
        <taxon>Conoidasida</taxon>
        <taxon>Coccidia</taxon>
        <taxon>Eucoccidiorida</taxon>
        <taxon>Eimeriorina</taxon>
        <taxon>Sarcocystidae</taxon>
        <taxon>Cystoisospora</taxon>
    </lineage>
</organism>
<keyword evidence="3" id="KW-0418">Kinase</keyword>
<feature type="compositionally biased region" description="Low complexity" evidence="1">
    <location>
        <begin position="154"/>
        <end position="169"/>
    </location>
</feature>
<accession>A0A2C6KI62</accession>
<evidence type="ECO:0000256" key="1">
    <source>
        <dbReference type="SAM" id="MobiDB-lite"/>
    </source>
</evidence>
<dbReference type="PROSITE" id="PS00108">
    <property type="entry name" value="PROTEIN_KINASE_ST"/>
    <property type="match status" value="1"/>
</dbReference>
<dbReference type="Gene3D" id="1.10.510.10">
    <property type="entry name" value="Transferase(Phosphotransferase) domain 1"/>
    <property type="match status" value="1"/>
</dbReference>
<dbReference type="InterPro" id="IPR008271">
    <property type="entry name" value="Ser/Thr_kinase_AS"/>
</dbReference>
<dbReference type="GeneID" id="94429353"/>
<feature type="compositionally biased region" description="Basic and acidic residues" evidence="1">
    <location>
        <begin position="344"/>
        <end position="357"/>
    </location>
</feature>
<proteinExistence type="predicted"/>
<dbReference type="VEuPathDB" id="ToxoDB:CSUI_005977"/>
<feature type="region of interest" description="Disordered" evidence="1">
    <location>
        <begin position="126"/>
        <end position="169"/>
    </location>
</feature>
<feature type="region of interest" description="Disordered" evidence="1">
    <location>
        <begin position="293"/>
        <end position="400"/>
    </location>
</feature>
<feature type="compositionally biased region" description="Acidic residues" evidence="1">
    <location>
        <begin position="305"/>
        <end position="314"/>
    </location>
</feature>
<keyword evidence="4" id="KW-1185">Reference proteome</keyword>
<dbReference type="Pfam" id="PF00069">
    <property type="entry name" value="Pkinase"/>
    <property type="match status" value="1"/>
</dbReference>
<sequence length="730" mass="80790">MVVSASFTSSTLWGNIFCFGSLRYLNRGRLCCSVWIACFLASLVLTFSHVNSSHKTHLGENETSPFFFFAKGYDLKTKASSHQLISKHGSPESSSPETPIDEASSYFSPSIPYSTLEASPPVIEEGAAGKEEEGPSLRSVSSVRSEAYPRPRHFSSGSSPHSFLSSRPSSPVTLPLSLPDWMTSDDQLGKKVLGEQCQLLQRSDVVAYGSSSLLGMIDEAIPEHLHMKIRILSSDIPNKKVSGGPPRLQGAAAGGVGERDDDGHFIIVQRGRVLGTGGEAVVVQGDLVEPRSFSSTSLMRGEADVSGESEETVGEESQARQGRKKERTKERRLSASSISPLRGRKSDRQTRETREGGENDEEEPERGQSNEERRRGESSRSGTSTLPRRSMREVSARGTSPYEKTIYRPVALRFAVTGRLKPEMLEGTSLPYTSDRQIEAYIAKVNEEQERLVSLTRKHGGSDVMKNTFNLVLPSIVGRLEGYAPKLSEIGRGLAKRLLVNSVTVSPFMNGSLGMMLGNSNLLPSSLVYVAKSLIRIAANLDLLDLVHRDIKLGNLLVGEVGEVYLTDFQYVKEKSQSFACREVVSVYLTEPSLAMCWLKSGSKQIHAHHSHDAWMTGMAVFMWLCDEFPFDGMTYDHMGERSNARTNVYAIARMHDPSISSDENRQKKFPAPINWERCRRFPLIHEYPHLKDAIEGLLDINPFTRSRPYQMIATHPLFRTETAAAGMTT</sequence>
<dbReference type="EMBL" id="MIGC01002970">
    <property type="protein sequence ID" value="PHJ20190.1"/>
    <property type="molecule type" value="Genomic_DNA"/>
</dbReference>
<dbReference type="RefSeq" id="XP_067921881.1">
    <property type="nucleotide sequence ID" value="XM_068066142.1"/>
</dbReference>
<dbReference type="InterPro" id="IPR000719">
    <property type="entry name" value="Prot_kinase_dom"/>
</dbReference>